<feature type="compositionally biased region" description="Low complexity" evidence="1">
    <location>
        <begin position="65"/>
        <end position="81"/>
    </location>
</feature>
<accession>A0A194XKH2</accession>
<dbReference type="RefSeq" id="XP_018075065.1">
    <property type="nucleotide sequence ID" value="XM_018222290.1"/>
</dbReference>
<evidence type="ECO:0000256" key="1">
    <source>
        <dbReference type="SAM" id="MobiDB-lite"/>
    </source>
</evidence>
<dbReference type="GeneID" id="28832016"/>
<dbReference type="KEGG" id="psco:LY89DRAFT_779432"/>
<dbReference type="AlphaFoldDB" id="A0A194XKH2"/>
<feature type="compositionally biased region" description="Polar residues" evidence="1">
    <location>
        <begin position="247"/>
        <end position="264"/>
    </location>
</feature>
<dbReference type="InParanoid" id="A0A194XKH2"/>
<sequence length="812" mass="89283">MADSPAKRRKTSPTTSVAIDAPATPSRIPVPIASQSAAKTSARRPSFASPTKASLARHNPQLLNRPSSSGAGSVRPSSRGRNLQDVFAKALGETAPPVGQSVISGADREGSKSMSTTEENEPEDLQTQQPRASTPKARSTKPVGGGLSTKPRRPSRSPVKRPNKTPTVFPEVDPTKGLPEDFNPFQKKGLRRSPVPGQAELLPQQEVQQSQQENINPFRKTGLRRSPVSSQPVENVEPPQVEAPAYRSTTKTAPTMPTPSTHRAQQAEIPIEAPAYVATTPTEPAPPLSSIADIVHEASLPQQDEPPSDGIVLPEELLGSLEPPRSPRGQGMTALFPVSRPERPEPELPPTPTQRGIPDPIVTTPPTGIHDTPSKRARRSKALSAKLKSSPLKPRDPPPQVSVKEKQAEPQEEQKEQKKAQEEPVKRRKSARFLIPEDPHAAKKKARDDLLNELQQLRADVALANQENERLRRQAESRKKKAATADPDELIAMLTRATALERPVKPKPKPSSIFKSISTFLPFNPKTRAAPLPISEKPPPSHLPIALDDPLPYLQAFSGLNYTSTITLLPSDLTSSDTASQELEQSLMQKHIITASHPSSLFTTRFAMTVDTSALSISSVDILRLDMNAEKELGTFIRGRARDEGPLGRDITVICWAMSRWVEVSIRRAQFWCAVEQELGTPDARIKSLQRKRKRKRLGSVIDNDEDSVEGVEDEHEKSKWTRKQLLPHFGRSSMELSNEDVEVRFEWKINFDWTGEVDSSIAAAARVPKIWQHADERSSLSKVPETFEKLKKEKGPLGAVRAMVGLLMPPL</sequence>
<dbReference type="Proteomes" id="UP000070700">
    <property type="component" value="Unassembled WGS sequence"/>
</dbReference>
<feature type="region of interest" description="Disordered" evidence="1">
    <location>
        <begin position="1"/>
        <end position="195"/>
    </location>
</feature>
<name>A0A194XKH2_MOLSC</name>
<feature type="compositionally biased region" description="Basic and acidic residues" evidence="1">
    <location>
        <begin position="403"/>
        <end position="425"/>
    </location>
</feature>
<protein>
    <submittedName>
        <fullName evidence="2">Uncharacterized protein</fullName>
    </submittedName>
</protein>
<proteinExistence type="predicted"/>
<feature type="compositionally biased region" description="Basic and acidic residues" evidence="1">
    <location>
        <begin position="435"/>
        <end position="449"/>
    </location>
</feature>
<feature type="compositionally biased region" description="Low complexity" evidence="1">
    <location>
        <begin position="382"/>
        <end position="392"/>
    </location>
</feature>
<keyword evidence="3" id="KW-1185">Reference proteome</keyword>
<feature type="region of interest" description="Disordered" evidence="1">
    <location>
        <begin position="279"/>
        <end position="449"/>
    </location>
</feature>
<feature type="compositionally biased region" description="Basic residues" evidence="1">
    <location>
        <begin position="150"/>
        <end position="163"/>
    </location>
</feature>
<dbReference type="EMBL" id="KQ947409">
    <property type="protein sequence ID" value="KUJ20710.1"/>
    <property type="molecule type" value="Genomic_DNA"/>
</dbReference>
<gene>
    <name evidence="2" type="ORF">LY89DRAFT_779432</name>
</gene>
<feature type="region of interest" description="Disordered" evidence="1">
    <location>
        <begin position="218"/>
        <end position="265"/>
    </location>
</feature>
<feature type="compositionally biased region" description="Low complexity" evidence="1">
    <location>
        <begin position="313"/>
        <end position="323"/>
    </location>
</feature>
<evidence type="ECO:0000313" key="3">
    <source>
        <dbReference type="Proteomes" id="UP000070700"/>
    </source>
</evidence>
<organism evidence="2 3">
    <name type="scientific">Mollisia scopiformis</name>
    <name type="common">Conifer needle endophyte fungus</name>
    <name type="synonym">Phialocephala scopiformis</name>
    <dbReference type="NCBI Taxonomy" id="149040"/>
    <lineage>
        <taxon>Eukaryota</taxon>
        <taxon>Fungi</taxon>
        <taxon>Dikarya</taxon>
        <taxon>Ascomycota</taxon>
        <taxon>Pezizomycotina</taxon>
        <taxon>Leotiomycetes</taxon>
        <taxon>Helotiales</taxon>
        <taxon>Mollisiaceae</taxon>
        <taxon>Mollisia</taxon>
    </lineage>
</organism>
<evidence type="ECO:0000313" key="2">
    <source>
        <dbReference type="EMBL" id="KUJ20710.1"/>
    </source>
</evidence>
<reference evidence="2 3" key="1">
    <citation type="submission" date="2015-10" db="EMBL/GenBank/DDBJ databases">
        <title>Full genome of DAOMC 229536 Phialocephala scopiformis, a fungal endophyte of spruce producing the potent anti-insectan compound rugulosin.</title>
        <authorList>
            <consortium name="DOE Joint Genome Institute"/>
            <person name="Walker A.K."/>
            <person name="Frasz S.L."/>
            <person name="Seifert K.A."/>
            <person name="Miller J.D."/>
            <person name="Mondo S.J."/>
            <person name="Labutti K."/>
            <person name="Lipzen A."/>
            <person name="Dockter R."/>
            <person name="Kennedy M."/>
            <person name="Grigoriev I.V."/>
            <person name="Spatafora J.W."/>
        </authorList>
    </citation>
    <scope>NUCLEOTIDE SEQUENCE [LARGE SCALE GENOMIC DNA]</scope>
    <source>
        <strain evidence="2 3">CBS 120377</strain>
    </source>
</reference>
<dbReference type="OrthoDB" id="4160836at2759"/>